<dbReference type="InterPro" id="IPR036412">
    <property type="entry name" value="HAD-like_sf"/>
</dbReference>
<dbReference type="GO" id="GO:0016887">
    <property type="term" value="F:ATP hydrolysis activity"/>
    <property type="evidence" value="ECO:0007669"/>
    <property type="project" value="InterPro"/>
</dbReference>
<dbReference type="InterPro" id="IPR032630">
    <property type="entry name" value="P_typ_ATPase_c"/>
</dbReference>
<dbReference type="Proteomes" id="UP000728185">
    <property type="component" value="Unassembled WGS sequence"/>
</dbReference>
<evidence type="ECO:0000256" key="8">
    <source>
        <dbReference type="SAM" id="Phobius"/>
    </source>
</evidence>
<dbReference type="Pfam" id="PF16212">
    <property type="entry name" value="PhoLip_ATPase_C"/>
    <property type="match status" value="1"/>
</dbReference>
<keyword evidence="5 8" id="KW-1133">Transmembrane helix</keyword>
<evidence type="ECO:0000259" key="9">
    <source>
        <dbReference type="Pfam" id="PF16212"/>
    </source>
</evidence>
<dbReference type="GO" id="GO:0005886">
    <property type="term" value="C:plasma membrane"/>
    <property type="evidence" value="ECO:0007669"/>
    <property type="project" value="TreeGrafter"/>
</dbReference>
<dbReference type="PANTHER" id="PTHR24092">
    <property type="entry name" value="PROBABLE PHOSPHOLIPID-TRANSPORTING ATPASE"/>
    <property type="match status" value="1"/>
</dbReference>
<dbReference type="Pfam" id="PF00702">
    <property type="entry name" value="Hydrolase"/>
    <property type="match status" value="1"/>
</dbReference>
<feature type="transmembrane region" description="Helical" evidence="8">
    <location>
        <begin position="459"/>
        <end position="483"/>
    </location>
</feature>
<dbReference type="NCBIfam" id="TIGR01494">
    <property type="entry name" value="ATPase_P-type"/>
    <property type="match status" value="1"/>
</dbReference>
<dbReference type="InterPro" id="IPR001757">
    <property type="entry name" value="P_typ_ATPase"/>
</dbReference>
<dbReference type="InterPro" id="IPR023298">
    <property type="entry name" value="ATPase_P-typ_TM_dom_sf"/>
</dbReference>
<feature type="transmembrane region" description="Helical" evidence="8">
    <location>
        <begin position="503"/>
        <end position="523"/>
    </location>
</feature>
<dbReference type="GO" id="GO:0005783">
    <property type="term" value="C:endoplasmic reticulum"/>
    <property type="evidence" value="ECO:0007669"/>
    <property type="project" value="TreeGrafter"/>
</dbReference>
<dbReference type="GO" id="GO:0005524">
    <property type="term" value="F:ATP binding"/>
    <property type="evidence" value="ECO:0007669"/>
    <property type="project" value="InterPro"/>
</dbReference>
<keyword evidence="11" id="KW-1185">Reference proteome</keyword>
<dbReference type="InterPro" id="IPR023214">
    <property type="entry name" value="HAD_sf"/>
</dbReference>
<keyword evidence="6 8" id="KW-0472">Membrane</keyword>
<dbReference type="GO" id="GO:0140326">
    <property type="term" value="F:ATPase-coupled intramembrane lipid transporter activity"/>
    <property type="evidence" value="ECO:0007669"/>
    <property type="project" value="TreeGrafter"/>
</dbReference>
<feature type="transmembrane region" description="Helical" evidence="8">
    <location>
        <begin position="578"/>
        <end position="599"/>
    </location>
</feature>
<dbReference type="GO" id="GO:0045332">
    <property type="term" value="P:phospholipid translocation"/>
    <property type="evidence" value="ECO:0007669"/>
    <property type="project" value="TreeGrafter"/>
</dbReference>
<comment type="caution">
    <text evidence="10">The sequence shown here is derived from an EMBL/GenBank/DDBJ whole genome shotgun (WGS) entry which is preliminary data.</text>
</comment>
<feature type="non-terminal residue" evidence="10">
    <location>
        <position position="1"/>
    </location>
</feature>
<dbReference type="EMBL" id="LUCM01010223">
    <property type="protein sequence ID" value="KAA0185783.1"/>
    <property type="molecule type" value="Genomic_DNA"/>
</dbReference>
<accession>A0A8E0VFN9</accession>
<dbReference type="PANTHER" id="PTHR24092:SF175">
    <property type="entry name" value="PHOSPHOLIPID-TRANSPORTING ATPASE"/>
    <property type="match status" value="1"/>
</dbReference>
<evidence type="ECO:0000256" key="3">
    <source>
        <dbReference type="ARBA" id="ARBA00022723"/>
    </source>
</evidence>
<evidence type="ECO:0000256" key="5">
    <source>
        <dbReference type="ARBA" id="ARBA00022989"/>
    </source>
</evidence>
<gene>
    <name evidence="10" type="ORF">FBUS_02665</name>
</gene>
<organism evidence="10 11">
    <name type="scientific">Fasciolopsis buskii</name>
    <dbReference type="NCBI Taxonomy" id="27845"/>
    <lineage>
        <taxon>Eukaryota</taxon>
        <taxon>Metazoa</taxon>
        <taxon>Spiralia</taxon>
        <taxon>Lophotrochozoa</taxon>
        <taxon>Platyhelminthes</taxon>
        <taxon>Trematoda</taxon>
        <taxon>Digenea</taxon>
        <taxon>Plagiorchiida</taxon>
        <taxon>Echinostomata</taxon>
        <taxon>Echinostomatoidea</taxon>
        <taxon>Fasciolidae</taxon>
        <taxon>Fasciolopsis</taxon>
    </lineage>
</organism>
<dbReference type="Gene3D" id="3.40.50.1000">
    <property type="entry name" value="HAD superfamily/HAD-like"/>
    <property type="match status" value="1"/>
</dbReference>
<evidence type="ECO:0000256" key="1">
    <source>
        <dbReference type="ARBA" id="ARBA00004141"/>
    </source>
</evidence>
<dbReference type="SUPFAM" id="SSF56784">
    <property type="entry name" value="HAD-like"/>
    <property type="match status" value="1"/>
</dbReference>
<evidence type="ECO:0000256" key="2">
    <source>
        <dbReference type="ARBA" id="ARBA00022692"/>
    </source>
</evidence>
<dbReference type="AlphaFoldDB" id="A0A8E0VFN9"/>
<proteinExistence type="predicted"/>
<keyword evidence="4" id="KW-0460">Magnesium</keyword>
<evidence type="ECO:0000313" key="10">
    <source>
        <dbReference type="EMBL" id="KAA0185783.1"/>
    </source>
</evidence>
<feature type="transmembrane region" description="Helical" evidence="8">
    <location>
        <begin position="410"/>
        <end position="430"/>
    </location>
</feature>
<keyword evidence="2 8" id="KW-0812">Transmembrane</keyword>
<evidence type="ECO:0000256" key="6">
    <source>
        <dbReference type="ARBA" id="ARBA00023136"/>
    </source>
</evidence>
<evidence type="ECO:0000256" key="4">
    <source>
        <dbReference type="ARBA" id="ARBA00022842"/>
    </source>
</evidence>
<feature type="domain" description="P-type ATPase C-terminal" evidence="9">
    <location>
        <begin position="346"/>
        <end position="603"/>
    </location>
</feature>
<protein>
    <submittedName>
        <fullName evidence="10">Phospholipid-transporting ATPase 11C</fullName>
    </submittedName>
</protein>
<evidence type="ECO:0000313" key="11">
    <source>
        <dbReference type="Proteomes" id="UP000728185"/>
    </source>
</evidence>
<feature type="region of interest" description="Disordered" evidence="7">
    <location>
        <begin position="615"/>
        <end position="639"/>
    </location>
</feature>
<reference evidence="10" key="1">
    <citation type="submission" date="2019-05" db="EMBL/GenBank/DDBJ databases">
        <title>Annotation for the trematode Fasciolopsis buski.</title>
        <authorList>
            <person name="Choi Y.-J."/>
        </authorList>
    </citation>
    <scope>NUCLEOTIDE SEQUENCE</scope>
    <source>
        <strain evidence="10">HT</strain>
        <tissue evidence="10">Whole worm</tissue>
    </source>
</reference>
<feature type="transmembrane region" description="Helical" evidence="8">
    <location>
        <begin position="535"/>
        <end position="558"/>
    </location>
</feature>
<name>A0A8E0VFN9_9TREM</name>
<feature type="transmembrane region" description="Helical" evidence="8">
    <location>
        <begin position="385"/>
        <end position="404"/>
    </location>
</feature>
<dbReference type="OrthoDB" id="377733at2759"/>
<dbReference type="GO" id="GO:0046872">
    <property type="term" value="F:metal ion binding"/>
    <property type="evidence" value="ECO:0007669"/>
    <property type="project" value="UniProtKB-KW"/>
</dbReference>
<keyword evidence="3" id="KW-0479">Metal-binding</keyword>
<sequence length="639" mass="71391">ASNRSSSQARTAALERVNEFALSGLRTLVLSSRQLTAEEYTTLVDQWRAAMGLFGEQRSNAVDIVTEKIESDLEIVGVTGVEDRLQDGVEECLCKLREAGIQVWILTGDKEETAVTVSQASGHFSEEMSLIRLTGCSDFLTTARRILQHLEGLQTRHENQDHRPEGQRSTSKISFASIPYGVTAEEVNQIVKAAADELAPEVKSHNEADELTAIQAELMEFTTSVKHSACLSRRRPRRKNCQSPGASGEAIGLVVDGTSLTHALHPALRTIFLDLCMKVTTVLCCRMTPLQKGSIVQLVHLGLAESDHYGGAPVTAAVGDGGNDVSMILQANVGIGVFGKEGQEAVRAADYAIAQFRFLERLLLVHGHWSYHRVSSTMLLFYEKGVLFVTVQLLLAFYSGFSAVSWFENIYYILYNLSMTGFCYMGFGIFEKVFTAQQLLDHPRLYQLIANQKNLRARYIILHVMNGVWQGVVIYFTVFLVLHGMEFHSSAVFFEPLNNGLPIAYDFTLVGASCYVYTVLIANMRLLIYLRDFNLAFVIMILSTLMFNLVFILVLQIVVDPSNYHFHIYYKLGRSPQFWITLPLVTYTALFPTIIWKIISDNWLEKQLRLNTETSCNPAGSSSHPEEAGSFSVSQKTRL</sequence>
<dbReference type="SUPFAM" id="SSF81665">
    <property type="entry name" value="Calcium ATPase, transmembrane domain M"/>
    <property type="match status" value="1"/>
</dbReference>
<evidence type="ECO:0000256" key="7">
    <source>
        <dbReference type="SAM" id="MobiDB-lite"/>
    </source>
</evidence>
<comment type="subcellular location">
    <subcellularLocation>
        <location evidence="1">Membrane</location>
        <topology evidence="1">Multi-pass membrane protein</topology>
    </subcellularLocation>
</comment>